<sequence>MSIQKVSSKWKKMKVLLKDKYIAPFHPETRKYSLTALEQMCQIYRTVYVKPEQGTHGKGIMRIERTERTSEAADHADEPSSEDVSSALYKLHYVKKKEHYDSIADLHKAILKRTMGKSYLVQRGIPLLKYQKRPFDLRVMVQRNLSGNWEATGIIGKVAAKGKIITNINGGGRIVSFEQLMMPYLTKAETTKLKKELYVLGVRTAKCMEKTYPRIKEIGLDIALDAQVKPWILEVNTSPGLYVFGYLPDKSIYRKIKKYAIAYGRLKPAPKSKSTK</sequence>
<dbReference type="InterPro" id="IPR026838">
    <property type="entry name" value="YheC/D"/>
</dbReference>
<evidence type="ECO:0000313" key="2">
    <source>
        <dbReference type="Proteomes" id="UP001236415"/>
    </source>
</evidence>
<protein>
    <submittedName>
        <fullName evidence="1">YheC/YheD family protein</fullName>
    </submittedName>
</protein>
<dbReference type="RefSeq" id="WP_285745251.1">
    <property type="nucleotide sequence ID" value="NZ_CP127162.1"/>
</dbReference>
<gene>
    <name evidence="1" type="ORF">QPK24_00035</name>
</gene>
<proteinExistence type="predicted"/>
<name>A0ABY8X4T3_9BACL</name>
<dbReference type="EMBL" id="CP127162">
    <property type="protein sequence ID" value="WIV19253.1"/>
    <property type="molecule type" value="Genomic_DNA"/>
</dbReference>
<dbReference type="SUPFAM" id="SSF56059">
    <property type="entry name" value="Glutathione synthetase ATP-binding domain-like"/>
    <property type="match status" value="1"/>
</dbReference>
<evidence type="ECO:0000313" key="1">
    <source>
        <dbReference type="EMBL" id="WIV19253.1"/>
    </source>
</evidence>
<keyword evidence="2" id="KW-1185">Reference proteome</keyword>
<accession>A0ABY8X4T3</accession>
<dbReference type="Proteomes" id="UP001236415">
    <property type="component" value="Chromosome"/>
</dbReference>
<dbReference type="Pfam" id="PF14398">
    <property type="entry name" value="ATPgrasp_YheCD"/>
    <property type="match status" value="1"/>
</dbReference>
<reference evidence="1 2" key="1">
    <citation type="submission" date="2023-06" db="EMBL/GenBank/DDBJ databases">
        <title>Paenibacillus polygonum sp. nov., an endophytic bacterium, isolated from Polygonum lapathifolium L. in Nanji Wetland National Nature Reserve, South of Poyang Lake, Jiangxi Province, China.</title>
        <authorList>
            <person name="Yu Z."/>
        </authorList>
    </citation>
    <scope>NUCLEOTIDE SEQUENCE [LARGE SCALE GENOMIC DNA]</scope>
    <source>
        <strain evidence="1 2">C31</strain>
    </source>
</reference>
<dbReference type="Gene3D" id="3.30.470.20">
    <property type="entry name" value="ATP-grasp fold, B domain"/>
    <property type="match status" value="1"/>
</dbReference>
<organism evidence="1 2">
    <name type="scientific">Paenibacillus polygoni</name>
    <dbReference type="NCBI Taxonomy" id="3050112"/>
    <lineage>
        <taxon>Bacteria</taxon>
        <taxon>Bacillati</taxon>
        <taxon>Bacillota</taxon>
        <taxon>Bacilli</taxon>
        <taxon>Bacillales</taxon>
        <taxon>Paenibacillaceae</taxon>
        <taxon>Paenibacillus</taxon>
    </lineage>
</organism>